<dbReference type="GO" id="GO:0005737">
    <property type="term" value="C:cytoplasm"/>
    <property type="evidence" value="ECO:0007669"/>
    <property type="project" value="TreeGrafter"/>
</dbReference>
<dbReference type="EnsemblPlants" id="Kaladp0037s0433.1.v1.1">
    <property type="protein sequence ID" value="Kaladp0037s0433.1.v1.1"/>
    <property type="gene ID" value="Kaladp0037s0433.v1.1"/>
</dbReference>
<evidence type="ECO:0000256" key="5">
    <source>
        <dbReference type="ARBA" id="ARBA00023136"/>
    </source>
</evidence>
<comment type="subcellular location">
    <subcellularLocation>
        <location evidence="1">Membrane</location>
        <topology evidence="1">Multi-pass membrane protein</topology>
    </subcellularLocation>
</comment>
<evidence type="ECO:0000256" key="3">
    <source>
        <dbReference type="ARBA" id="ARBA00022692"/>
    </source>
</evidence>
<name>A0A7N0TI11_KALFE</name>
<dbReference type="PANTHER" id="PTHR11266">
    <property type="entry name" value="PEROXISOMAL MEMBRANE PROTEIN 2, PXMP2 MPV17"/>
    <property type="match status" value="1"/>
</dbReference>
<dbReference type="InterPro" id="IPR007248">
    <property type="entry name" value="Mpv17_PMP22"/>
</dbReference>
<proteinExistence type="inferred from homology"/>
<dbReference type="EnsemblPlants" id="Kaladp0037s0433.2.v1.1">
    <property type="protein sequence ID" value="Kaladp0037s0433.2.v1.1"/>
    <property type="gene ID" value="Kaladp0037s0433.v1.1"/>
</dbReference>
<evidence type="ECO:0000256" key="4">
    <source>
        <dbReference type="ARBA" id="ARBA00022989"/>
    </source>
</evidence>
<organism evidence="7 8">
    <name type="scientific">Kalanchoe fedtschenkoi</name>
    <name type="common">Lavender scallops</name>
    <name type="synonym">South American air plant</name>
    <dbReference type="NCBI Taxonomy" id="63787"/>
    <lineage>
        <taxon>Eukaryota</taxon>
        <taxon>Viridiplantae</taxon>
        <taxon>Streptophyta</taxon>
        <taxon>Embryophyta</taxon>
        <taxon>Tracheophyta</taxon>
        <taxon>Spermatophyta</taxon>
        <taxon>Magnoliopsida</taxon>
        <taxon>eudicotyledons</taxon>
        <taxon>Gunneridae</taxon>
        <taxon>Pentapetalae</taxon>
        <taxon>Saxifragales</taxon>
        <taxon>Crassulaceae</taxon>
        <taxon>Kalanchoe</taxon>
    </lineage>
</organism>
<evidence type="ECO:0000256" key="2">
    <source>
        <dbReference type="ARBA" id="ARBA00006824"/>
    </source>
</evidence>
<dbReference type="PANTHER" id="PTHR11266:SF88">
    <property type="entry name" value="PROTEIN SYM1-LIKE"/>
    <property type="match status" value="1"/>
</dbReference>
<comment type="similarity">
    <text evidence="2 6">Belongs to the peroxisomal membrane protein PXMP2/4 family.</text>
</comment>
<dbReference type="GO" id="GO:0016020">
    <property type="term" value="C:membrane"/>
    <property type="evidence" value="ECO:0007669"/>
    <property type="project" value="UniProtKB-SubCell"/>
</dbReference>
<evidence type="ECO:0000313" key="7">
    <source>
        <dbReference type="EnsemblPlants" id="Kaladp0037s0433.2.v1.1"/>
    </source>
</evidence>
<evidence type="ECO:0000256" key="1">
    <source>
        <dbReference type="ARBA" id="ARBA00004141"/>
    </source>
</evidence>
<sequence length="253" mass="28153">MRGSAARKSFAKSHVLTTLTTRLHLSSGMSTGAQLAKGKQQAATYGRNVHRQDEFRVSGMPVSFPARSYSSSTSFKSGFLGWYLGLLESRPLLTKSATSSLIYAAADLTSQGITLQPSGSFDLIRTLRMSSYGLLILGPSQHYWFNYVSKLLPTREVVTTLKKIVMGQAIYGPCINTIFFSYNATLQGENGNEILGRLKRDLLPTLLNGAVYWPICDFLTYKFVPVHLQPLVNSSFSYVWTIYLTYMANREKA</sequence>
<dbReference type="AlphaFoldDB" id="A0A7N0TI11"/>
<accession>A0A7N0TI11</accession>
<keyword evidence="5" id="KW-0472">Membrane</keyword>
<dbReference type="Gramene" id="Kaladp0037s0433.2.v1.1">
    <property type="protein sequence ID" value="Kaladp0037s0433.2.v1.1"/>
    <property type="gene ID" value="Kaladp0037s0433.v1.1"/>
</dbReference>
<dbReference type="Pfam" id="PF04117">
    <property type="entry name" value="Mpv17_PMP22"/>
    <property type="match status" value="1"/>
</dbReference>
<dbReference type="Proteomes" id="UP000594263">
    <property type="component" value="Unplaced"/>
</dbReference>
<protein>
    <recommendedName>
        <fullName evidence="9">PXMP2/4 family protein 4</fullName>
    </recommendedName>
</protein>
<keyword evidence="4" id="KW-1133">Transmembrane helix</keyword>
<dbReference type="Gramene" id="Kaladp0037s0433.1.v1.1">
    <property type="protein sequence ID" value="Kaladp0037s0433.1.v1.1"/>
    <property type="gene ID" value="Kaladp0037s0433.v1.1"/>
</dbReference>
<keyword evidence="3" id="KW-0812">Transmembrane</keyword>
<keyword evidence="8" id="KW-1185">Reference proteome</keyword>
<reference evidence="7" key="1">
    <citation type="submission" date="2021-01" db="UniProtKB">
        <authorList>
            <consortium name="EnsemblPlants"/>
        </authorList>
    </citation>
    <scope>IDENTIFICATION</scope>
</reference>
<evidence type="ECO:0000313" key="8">
    <source>
        <dbReference type="Proteomes" id="UP000594263"/>
    </source>
</evidence>
<evidence type="ECO:0008006" key="9">
    <source>
        <dbReference type="Google" id="ProtNLM"/>
    </source>
</evidence>
<dbReference type="OMA" id="SSCAYVW"/>
<evidence type="ECO:0000256" key="6">
    <source>
        <dbReference type="RuleBase" id="RU363053"/>
    </source>
</evidence>